<name>A0ABR1I6D4_9HYPO</name>
<evidence type="ECO:0000256" key="1">
    <source>
        <dbReference type="ARBA" id="ARBA00005869"/>
    </source>
</evidence>
<evidence type="ECO:0000259" key="6">
    <source>
        <dbReference type="Pfam" id="PF01619"/>
    </source>
</evidence>
<dbReference type="PANTHER" id="PTHR13914:SF0">
    <property type="entry name" value="PROLINE DEHYDROGENASE 1, MITOCHONDRIAL"/>
    <property type="match status" value="1"/>
</dbReference>
<accession>A0ABR1I6D4</accession>
<evidence type="ECO:0000256" key="3">
    <source>
        <dbReference type="ARBA" id="ARBA00023002"/>
    </source>
</evidence>
<dbReference type="EC" id="1.5.5.2" evidence="2 5"/>
<dbReference type="SUPFAM" id="SSF51730">
    <property type="entry name" value="FAD-linked oxidoreductase"/>
    <property type="match status" value="1"/>
</dbReference>
<dbReference type="Pfam" id="PF01619">
    <property type="entry name" value="Pro_dh"/>
    <property type="match status" value="1"/>
</dbReference>
<comment type="cofactor">
    <cofactor evidence="5">
        <name>FAD</name>
        <dbReference type="ChEBI" id="CHEBI:57692"/>
    </cofactor>
</comment>
<comment type="catalytic activity">
    <reaction evidence="5">
        <text>L-proline + a quinone = (S)-1-pyrroline-5-carboxylate + a quinol + H(+)</text>
        <dbReference type="Rhea" id="RHEA:23784"/>
        <dbReference type="ChEBI" id="CHEBI:15378"/>
        <dbReference type="ChEBI" id="CHEBI:17388"/>
        <dbReference type="ChEBI" id="CHEBI:24646"/>
        <dbReference type="ChEBI" id="CHEBI:60039"/>
        <dbReference type="ChEBI" id="CHEBI:132124"/>
        <dbReference type="EC" id="1.5.5.2"/>
    </reaction>
</comment>
<keyword evidence="8" id="KW-1185">Reference proteome</keyword>
<keyword evidence="5" id="KW-0274">FAD</keyword>
<dbReference type="EMBL" id="JAZAVK010000032">
    <property type="protein sequence ID" value="KAK7429133.1"/>
    <property type="molecule type" value="Genomic_DNA"/>
</dbReference>
<evidence type="ECO:0000313" key="8">
    <source>
        <dbReference type="Proteomes" id="UP001498421"/>
    </source>
</evidence>
<evidence type="ECO:0000256" key="2">
    <source>
        <dbReference type="ARBA" id="ARBA00012695"/>
    </source>
</evidence>
<proteinExistence type="inferred from homology"/>
<organism evidence="7 8">
    <name type="scientific">Neonectria magnoliae</name>
    <dbReference type="NCBI Taxonomy" id="2732573"/>
    <lineage>
        <taxon>Eukaryota</taxon>
        <taxon>Fungi</taxon>
        <taxon>Dikarya</taxon>
        <taxon>Ascomycota</taxon>
        <taxon>Pezizomycotina</taxon>
        <taxon>Sordariomycetes</taxon>
        <taxon>Hypocreomycetidae</taxon>
        <taxon>Hypocreales</taxon>
        <taxon>Nectriaceae</taxon>
        <taxon>Neonectria</taxon>
    </lineage>
</organism>
<dbReference type="Gene3D" id="3.20.20.220">
    <property type="match status" value="1"/>
</dbReference>
<comment type="function">
    <text evidence="5">Converts proline to delta-1-pyrroline-5-carboxylate.</text>
</comment>
<dbReference type="InterPro" id="IPR015659">
    <property type="entry name" value="Proline_oxidase"/>
</dbReference>
<comment type="similarity">
    <text evidence="1 5">Belongs to the proline oxidase family.</text>
</comment>
<dbReference type="Proteomes" id="UP001498421">
    <property type="component" value="Unassembled WGS sequence"/>
</dbReference>
<keyword evidence="4 5" id="KW-0642">Proline metabolism</keyword>
<dbReference type="InterPro" id="IPR029041">
    <property type="entry name" value="FAD-linked_oxidoreductase-like"/>
</dbReference>
<reference evidence="7 8" key="1">
    <citation type="journal article" date="2025" name="Microbiol. Resour. Announc.">
        <title>Draft genome sequences for Neonectria magnoliae and Neonectria punicea, canker pathogens of Liriodendron tulipifera and Acer saccharum in West Virginia.</title>
        <authorList>
            <person name="Petronek H.M."/>
            <person name="Kasson M.T."/>
            <person name="Metheny A.M."/>
            <person name="Stauder C.M."/>
            <person name="Lovett B."/>
            <person name="Lynch S.C."/>
            <person name="Garnas J.R."/>
            <person name="Kasson L.R."/>
            <person name="Stajich J.E."/>
        </authorList>
    </citation>
    <scope>NUCLEOTIDE SEQUENCE [LARGE SCALE GENOMIC DNA]</scope>
    <source>
        <strain evidence="7 8">NRRL 64651</strain>
    </source>
</reference>
<dbReference type="PANTHER" id="PTHR13914">
    <property type="entry name" value="PROLINE OXIDASE"/>
    <property type="match status" value="1"/>
</dbReference>
<gene>
    <name evidence="7" type="primary">PUT1_2</name>
    <name evidence="7" type="ORF">QQZ08_004348</name>
</gene>
<feature type="domain" description="Proline dehydrogenase" evidence="6">
    <location>
        <begin position="4"/>
        <end position="193"/>
    </location>
</feature>
<sequence>MDALDEICSKYRDRKARILVDAESQHFQRGIMLVAVHLMSKYNTDGYALTYNTYQAYLKSTPATLAKHLAVAADQKFTVSLKVVRGDHLASDERCLIHDTKQETDDTYNYIAQGVLKQQIGEFGVPNGRPFTSVDLLLASCNKESVVAAHHLHQQRLKAKLPTVPVKFAQLQGMLDEEYMALKAEARRELRSYFSRD</sequence>
<evidence type="ECO:0000256" key="5">
    <source>
        <dbReference type="RuleBase" id="RU364054"/>
    </source>
</evidence>
<comment type="caution">
    <text evidence="7">The sequence shown here is derived from an EMBL/GenBank/DDBJ whole genome shotgun (WGS) entry which is preliminary data.</text>
</comment>
<keyword evidence="3 5" id="KW-0560">Oxidoreductase</keyword>
<protein>
    <recommendedName>
        <fullName evidence="2 5">Proline dehydrogenase</fullName>
        <ecNumber evidence="2 5">1.5.5.2</ecNumber>
    </recommendedName>
</protein>
<evidence type="ECO:0000313" key="7">
    <source>
        <dbReference type="EMBL" id="KAK7429133.1"/>
    </source>
</evidence>
<dbReference type="InterPro" id="IPR002872">
    <property type="entry name" value="Proline_DH_dom"/>
</dbReference>
<keyword evidence="5" id="KW-0285">Flavoprotein</keyword>
<evidence type="ECO:0000256" key="4">
    <source>
        <dbReference type="ARBA" id="ARBA00023062"/>
    </source>
</evidence>